<evidence type="ECO:0000313" key="1">
    <source>
        <dbReference type="EMBL" id="KAI3797510.1"/>
    </source>
</evidence>
<name>A0ACB9HQW3_9ASTR</name>
<comment type="caution">
    <text evidence="1">The sequence shown here is derived from an EMBL/GenBank/DDBJ whole genome shotgun (WGS) entry which is preliminary data.</text>
</comment>
<dbReference type="Proteomes" id="UP001056120">
    <property type="component" value="Linkage Group LG11"/>
</dbReference>
<reference evidence="2" key="1">
    <citation type="journal article" date="2022" name="Mol. Ecol. Resour.">
        <title>The genomes of chicory, endive, great burdock and yacon provide insights into Asteraceae palaeo-polyploidization history and plant inulin production.</title>
        <authorList>
            <person name="Fan W."/>
            <person name="Wang S."/>
            <person name="Wang H."/>
            <person name="Wang A."/>
            <person name="Jiang F."/>
            <person name="Liu H."/>
            <person name="Zhao H."/>
            <person name="Xu D."/>
            <person name="Zhang Y."/>
        </authorList>
    </citation>
    <scope>NUCLEOTIDE SEQUENCE [LARGE SCALE GENOMIC DNA]</scope>
    <source>
        <strain evidence="2">cv. Yunnan</strain>
    </source>
</reference>
<accession>A0ACB9HQW3</accession>
<organism evidence="1 2">
    <name type="scientific">Smallanthus sonchifolius</name>
    <dbReference type="NCBI Taxonomy" id="185202"/>
    <lineage>
        <taxon>Eukaryota</taxon>
        <taxon>Viridiplantae</taxon>
        <taxon>Streptophyta</taxon>
        <taxon>Embryophyta</taxon>
        <taxon>Tracheophyta</taxon>
        <taxon>Spermatophyta</taxon>
        <taxon>Magnoliopsida</taxon>
        <taxon>eudicotyledons</taxon>
        <taxon>Gunneridae</taxon>
        <taxon>Pentapetalae</taxon>
        <taxon>asterids</taxon>
        <taxon>campanulids</taxon>
        <taxon>Asterales</taxon>
        <taxon>Asteraceae</taxon>
        <taxon>Asteroideae</taxon>
        <taxon>Heliantheae alliance</taxon>
        <taxon>Millerieae</taxon>
        <taxon>Smallanthus</taxon>
    </lineage>
</organism>
<dbReference type="EMBL" id="CM042028">
    <property type="protein sequence ID" value="KAI3797510.1"/>
    <property type="molecule type" value="Genomic_DNA"/>
</dbReference>
<reference evidence="1 2" key="2">
    <citation type="journal article" date="2022" name="Mol. Ecol. Resour.">
        <title>The genomes of chicory, endive, great burdock and yacon provide insights into Asteraceae paleo-polyploidization history and plant inulin production.</title>
        <authorList>
            <person name="Fan W."/>
            <person name="Wang S."/>
            <person name="Wang H."/>
            <person name="Wang A."/>
            <person name="Jiang F."/>
            <person name="Liu H."/>
            <person name="Zhao H."/>
            <person name="Xu D."/>
            <person name="Zhang Y."/>
        </authorList>
    </citation>
    <scope>NUCLEOTIDE SEQUENCE [LARGE SCALE GENOMIC DNA]</scope>
    <source>
        <strain evidence="2">cv. Yunnan</strain>
        <tissue evidence="1">Leaves</tissue>
    </source>
</reference>
<keyword evidence="2" id="KW-1185">Reference proteome</keyword>
<protein>
    <submittedName>
        <fullName evidence="1">Uncharacterized protein</fullName>
    </submittedName>
</protein>
<proteinExistence type="predicted"/>
<evidence type="ECO:0000313" key="2">
    <source>
        <dbReference type="Proteomes" id="UP001056120"/>
    </source>
</evidence>
<gene>
    <name evidence="1" type="ORF">L1987_32767</name>
</gene>
<sequence length="122" mass="13083">MVAPPRTATTLRPSNLKSLVQNTSSSSFHLSLQTPPPLPLVTWPESPTSAANRSPPQHNHLHATKTAPPPPQHHHLIVAVAVTVNEHNTGTPWSHLCLRTKPSSATLCVVLSLYTATGEKEG</sequence>